<evidence type="ECO:0000313" key="2">
    <source>
        <dbReference type="Proteomes" id="UP001152795"/>
    </source>
</evidence>
<sequence length="189" mass="21608">MERCKENYEESYKIAKGSLNDLKNRLFCIISAAFYVQIATLENILAMKTKNLKELSSLMRKALAEKYYDTASSHLNEIQGNGTTKAEYQQKVYINKALLFLGCSLSGDMLPDSDTLINIEKAQEYLLETQKIIHKGYPALSKFRNIQIFSHKPVCLTGWVTTIHLDRPRDAVNYSKEAEVWQKCANLSK</sequence>
<reference evidence="1" key="1">
    <citation type="submission" date="2020-04" db="EMBL/GenBank/DDBJ databases">
        <authorList>
            <person name="Alioto T."/>
            <person name="Alioto T."/>
            <person name="Gomez Garrido J."/>
        </authorList>
    </citation>
    <scope>NUCLEOTIDE SEQUENCE</scope>
    <source>
        <strain evidence="1">A484AB</strain>
    </source>
</reference>
<comment type="caution">
    <text evidence="1">The sequence shown here is derived from an EMBL/GenBank/DDBJ whole genome shotgun (WGS) entry which is preliminary data.</text>
</comment>
<dbReference type="OrthoDB" id="10621988at2759"/>
<protein>
    <submittedName>
        <fullName evidence="1">Uncharacterized protein</fullName>
    </submittedName>
</protein>
<dbReference type="AlphaFoldDB" id="A0A7D9M0J5"/>
<name>A0A7D9M0J5_PARCT</name>
<organism evidence="1 2">
    <name type="scientific">Paramuricea clavata</name>
    <name type="common">Red gorgonian</name>
    <name type="synonym">Violescent sea-whip</name>
    <dbReference type="NCBI Taxonomy" id="317549"/>
    <lineage>
        <taxon>Eukaryota</taxon>
        <taxon>Metazoa</taxon>
        <taxon>Cnidaria</taxon>
        <taxon>Anthozoa</taxon>
        <taxon>Octocorallia</taxon>
        <taxon>Malacalcyonacea</taxon>
        <taxon>Plexauridae</taxon>
        <taxon>Paramuricea</taxon>
    </lineage>
</organism>
<keyword evidence="2" id="KW-1185">Reference proteome</keyword>
<accession>A0A7D9M0J5</accession>
<evidence type="ECO:0000313" key="1">
    <source>
        <dbReference type="EMBL" id="CAB4041915.1"/>
    </source>
</evidence>
<gene>
    <name evidence="1" type="ORF">PACLA_8A007350</name>
</gene>
<proteinExistence type="predicted"/>
<dbReference type="EMBL" id="CACRXK020029151">
    <property type="protein sequence ID" value="CAB4041915.1"/>
    <property type="molecule type" value="Genomic_DNA"/>
</dbReference>
<dbReference type="Proteomes" id="UP001152795">
    <property type="component" value="Unassembled WGS sequence"/>
</dbReference>